<name>A0AAW2T160_9LAMI</name>
<dbReference type="Gene3D" id="1.20.1530.20">
    <property type="match status" value="1"/>
</dbReference>
<keyword evidence="2" id="KW-0813">Transport</keyword>
<dbReference type="PROSITE" id="PS00767">
    <property type="entry name" value="THF_DHG_CYH_2"/>
    <property type="match status" value="1"/>
</dbReference>
<keyword evidence="9" id="KW-0406">Ion transport</keyword>
<feature type="region of interest" description="Disordered" evidence="12">
    <location>
        <begin position="129"/>
        <end position="157"/>
    </location>
</feature>
<evidence type="ECO:0000256" key="5">
    <source>
        <dbReference type="ARBA" id="ARBA00022692"/>
    </source>
</evidence>
<dbReference type="InterPro" id="IPR020867">
    <property type="entry name" value="THF_DH/CycHdrlase_CS"/>
</dbReference>
<keyword evidence="8 13" id="KW-1133">Transmembrane helix</keyword>
<feature type="transmembrane region" description="Helical" evidence="13">
    <location>
        <begin position="770"/>
        <end position="790"/>
    </location>
</feature>
<keyword evidence="10 13" id="KW-0472">Membrane</keyword>
<evidence type="ECO:0000256" key="12">
    <source>
        <dbReference type="SAM" id="MobiDB-lite"/>
    </source>
</evidence>
<evidence type="ECO:0000256" key="9">
    <source>
        <dbReference type="ARBA" id="ARBA00023065"/>
    </source>
</evidence>
<evidence type="ECO:0000256" key="11">
    <source>
        <dbReference type="SAM" id="Coils"/>
    </source>
</evidence>
<dbReference type="GO" id="GO:0015386">
    <property type="term" value="F:potassium:proton antiporter activity"/>
    <property type="evidence" value="ECO:0007669"/>
    <property type="project" value="TreeGrafter"/>
</dbReference>
<evidence type="ECO:0000256" key="7">
    <source>
        <dbReference type="ARBA" id="ARBA00022958"/>
    </source>
</evidence>
<evidence type="ECO:0000256" key="6">
    <source>
        <dbReference type="ARBA" id="ARBA00022801"/>
    </source>
</evidence>
<keyword evidence="5 13" id="KW-0812">Transmembrane</keyword>
<dbReference type="EMBL" id="JACGWM010000001">
    <property type="protein sequence ID" value="KAL0397878.1"/>
    <property type="molecule type" value="Genomic_DNA"/>
</dbReference>
<dbReference type="AlphaFoldDB" id="A0AAW2T160"/>
<feature type="coiled-coil region" evidence="11">
    <location>
        <begin position="281"/>
        <end position="378"/>
    </location>
</feature>
<gene>
    <name evidence="15" type="ORF">Scaly_0236200</name>
</gene>
<dbReference type="InterPro" id="IPR004771">
    <property type="entry name" value="K/H_exchanger"/>
</dbReference>
<evidence type="ECO:0000256" key="10">
    <source>
        <dbReference type="ARBA" id="ARBA00023136"/>
    </source>
</evidence>
<dbReference type="Pfam" id="PF02254">
    <property type="entry name" value="TrkA_N"/>
    <property type="match status" value="1"/>
</dbReference>
<dbReference type="PANTHER" id="PTHR46157:SF2">
    <property type="entry name" value="K(+) EFFLUX ANTIPORTER 1, CHLOROPLASTIC-RELATED"/>
    <property type="match status" value="1"/>
</dbReference>
<evidence type="ECO:0000256" key="2">
    <source>
        <dbReference type="ARBA" id="ARBA00022448"/>
    </source>
</evidence>
<feature type="compositionally biased region" description="Basic and acidic residues" evidence="12">
    <location>
        <begin position="129"/>
        <end position="148"/>
    </location>
</feature>
<keyword evidence="6" id="KW-0378">Hydrolase</keyword>
<dbReference type="GO" id="GO:0004488">
    <property type="term" value="F:methylenetetrahydrofolate dehydrogenase (NADP+) activity"/>
    <property type="evidence" value="ECO:0007669"/>
    <property type="project" value="InterPro"/>
</dbReference>
<dbReference type="PROSITE" id="PS51201">
    <property type="entry name" value="RCK_N"/>
    <property type="match status" value="1"/>
</dbReference>
<feature type="transmembrane region" description="Helical" evidence="13">
    <location>
        <begin position="632"/>
        <end position="653"/>
    </location>
</feature>
<comment type="subcellular location">
    <subcellularLocation>
        <location evidence="1">Membrane</location>
        <topology evidence="1">Multi-pass membrane protein</topology>
    </subcellularLocation>
</comment>
<feature type="transmembrane region" description="Helical" evidence="13">
    <location>
        <begin position="602"/>
        <end position="620"/>
    </location>
</feature>
<sequence length="1199" mass="128282">MDIACSLSRSNAFQGADVTGCKALERLNSTTSLKYRHLHCKLFGDLRTFSNAKSPNKFKKNISYSLRSACLRSRNEGNFWPWYYSSNGSSFYDSGNDFKNSKHVGLSRCQGNESVAYVNGNGRDVEAIETGGKEVNPESNSSEERSGEEGGDEVPSLEELRESLQKALKDLEAARLNSTMFEEKAQKISEAAIALKDDATNAWDDVNNALGNIQEIVNEEAIAIEGVQKATMALSLAEARLQVAVDSLKVAKEKNGSPKARETSDPEYESGGEESSEEEALLAAQQEIKECQDCLANCEAELRRVQIRKEELQKELDRLNVVAEQAQINASKAEEDVANIMLLAEKAVAYELEAAQRADDAEIALQKAEKNLVVLIDTVDSAVEGTVAEEVSQGSSADGVVEEHQKLAAEVAELPEPLLDSHLEEPSLSDESDKENGKLTVELLKETEVDAEKLKTMQSKIQEMQKESTRDSSAFTSPKALVKKSSRFFSASFFSFAADGEEFTPASVFHGLVESARKQLPKLVLGSLLVGAGVAFMSNAAKGSVSYFNSRTSSPLVLTKYQLLQSLLITEEEASLFDMLWLLLASVIFVPTFQKIPGGSPVLGYLAAGILIGPYGLSIIRNVHATKAIAEFGVVFLLFNIGLEVICDLLLLGSSVERLSSMKKYVFGLGSAQVLVTAVVVCLLARYAAGIAGPAAIVIGNGLALSSTAVVLQVLQERGESTSRHGRATFSVLLFQDLAVVVLLILIPLISPSSSKGGVGFQAIAEALGLAAVKAVVAISAIIAGGRLLLRPIYKQIAENQNAEIFSANTLLVILGTSLLTARAGLSMALGAFLAGLLLAETEFSLQVESDIAPYRGLLLGLFFMTVGMSIDPKLLASNFPVITGTLGLLIAGKTILVALVGRLFGISLVSAIRVGLLLAPGGEFAFVAFGEAVNQGIMSSQLSSLLFLVVGISMALTPWLAAGGQLIASRFELHDVRSLLPVESEIIAQLLSERLIPFVALDVRSDRVAIGRALDLPVYFGDAGSREVLHKVGAERACAAAITLDSPGANYRTVWALSKYFPNVKTFVRAHDVDHGLNLEKAGATAREDATVTVVHSRTKNPEELTREADIIISAVGQPNMVKGSWIKPGSVIIDVGINPVEDSKSPRGYRLVGDVCYEEASKIASAITPVPGGVGPMTIAMLLSNTLAAAKRTNNFE</sequence>
<reference evidence="15" key="2">
    <citation type="journal article" date="2024" name="Plant">
        <title>Genomic evolution and insights into agronomic trait innovations of Sesamum species.</title>
        <authorList>
            <person name="Miao H."/>
            <person name="Wang L."/>
            <person name="Qu L."/>
            <person name="Liu H."/>
            <person name="Sun Y."/>
            <person name="Le M."/>
            <person name="Wang Q."/>
            <person name="Wei S."/>
            <person name="Zheng Y."/>
            <person name="Lin W."/>
            <person name="Duan Y."/>
            <person name="Cao H."/>
            <person name="Xiong S."/>
            <person name="Wang X."/>
            <person name="Wei L."/>
            <person name="Li C."/>
            <person name="Ma Q."/>
            <person name="Ju M."/>
            <person name="Zhao R."/>
            <person name="Li G."/>
            <person name="Mu C."/>
            <person name="Tian Q."/>
            <person name="Mei H."/>
            <person name="Zhang T."/>
            <person name="Gao T."/>
            <person name="Zhang H."/>
        </authorList>
    </citation>
    <scope>NUCLEOTIDE SEQUENCE</scope>
    <source>
        <strain evidence="15">KEN8</strain>
    </source>
</reference>
<feature type="domain" description="RCK N-terminal" evidence="14">
    <location>
        <begin position="945"/>
        <end position="1092"/>
    </location>
</feature>
<feature type="compositionally biased region" description="Basic and acidic residues" evidence="12">
    <location>
        <begin position="252"/>
        <end position="264"/>
    </location>
</feature>
<evidence type="ECO:0000256" key="13">
    <source>
        <dbReference type="SAM" id="Phobius"/>
    </source>
</evidence>
<organism evidence="15">
    <name type="scientific">Sesamum calycinum</name>
    <dbReference type="NCBI Taxonomy" id="2727403"/>
    <lineage>
        <taxon>Eukaryota</taxon>
        <taxon>Viridiplantae</taxon>
        <taxon>Streptophyta</taxon>
        <taxon>Embryophyta</taxon>
        <taxon>Tracheophyta</taxon>
        <taxon>Spermatophyta</taxon>
        <taxon>Magnoliopsida</taxon>
        <taxon>eudicotyledons</taxon>
        <taxon>Gunneridae</taxon>
        <taxon>Pentapetalae</taxon>
        <taxon>asterids</taxon>
        <taxon>lamiids</taxon>
        <taxon>Lamiales</taxon>
        <taxon>Pedaliaceae</taxon>
        <taxon>Sesamum</taxon>
    </lineage>
</organism>
<feature type="transmembrane region" description="Helical" evidence="13">
    <location>
        <begin position="727"/>
        <end position="750"/>
    </location>
</feature>
<dbReference type="Gene3D" id="3.40.50.720">
    <property type="entry name" value="NAD(P)-binding Rossmann-like Domain"/>
    <property type="match status" value="2"/>
</dbReference>
<feature type="transmembrane region" description="Helical" evidence="13">
    <location>
        <begin position="811"/>
        <end position="840"/>
    </location>
</feature>
<feature type="transmembrane region" description="Helical" evidence="13">
    <location>
        <begin position="852"/>
        <end position="871"/>
    </location>
</feature>
<feature type="transmembrane region" description="Helical" evidence="13">
    <location>
        <begin position="911"/>
        <end position="931"/>
    </location>
</feature>
<evidence type="ECO:0000313" key="15">
    <source>
        <dbReference type="EMBL" id="KAL0397878.1"/>
    </source>
</evidence>
<dbReference type="PANTHER" id="PTHR46157">
    <property type="entry name" value="K(+) EFFLUX ANTIPORTER 3, CHLOROPLASTIC"/>
    <property type="match status" value="1"/>
</dbReference>
<keyword evidence="4" id="KW-0633">Potassium transport</keyword>
<dbReference type="GO" id="GO:0016020">
    <property type="term" value="C:membrane"/>
    <property type="evidence" value="ECO:0007669"/>
    <property type="project" value="UniProtKB-SubCell"/>
</dbReference>
<reference evidence="15" key="1">
    <citation type="submission" date="2020-06" db="EMBL/GenBank/DDBJ databases">
        <authorList>
            <person name="Li T."/>
            <person name="Hu X."/>
            <person name="Zhang T."/>
            <person name="Song X."/>
            <person name="Zhang H."/>
            <person name="Dai N."/>
            <person name="Sheng W."/>
            <person name="Hou X."/>
            <person name="Wei L."/>
        </authorList>
    </citation>
    <scope>NUCLEOTIDE SEQUENCE</scope>
    <source>
        <strain evidence="15">KEN8</strain>
        <tissue evidence="15">Leaf</tissue>
    </source>
</reference>
<evidence type="ECO:0000256" key="8">
    <source>
        <dbReference type="ARBA" id="ARBA00022989"/>
    </source>
</evidence>
<feature type="region of interest" description="Disordered" evidence="12">
    <location>
        <begin position="252"/>
        <end position="281"/>
    </location>
</feature>
<keyword evidence="7" id="KW-0630">Potassium</keyword>
<dbReference type="InterPro" id="IPR036291">
    <property type="entry name" value="NAD(P)-bd_dom_sf"/>
</dbReference>
<dbReference type="NCBIfam" id="TIGR00932">
    <property type="entry name" value="2a37"/>
    <property type="match status" value="1"/>
</dbReference>
<dbReference type="GO" id="GO:0016787">
    <property type="term" value="F:hydrolase activity"/>
    <property type="evidence" value="ECO:0007669"/>
    <property type="project" value="UniProtKB-KW"/>
</dbReference>
<proteinExistence type="predicted"/>
<keyword evidence="11" id="KW-0175">Coiled coil</keyword>
<accession>A0AAW2T160</accession>
<feature type="transmembrane region" description="Helical" evidence="13">
    <location>
        <begin position="665"/>
        <end position="689"/>
    </location>
</feature>
<comment type="caution">
    <text evidence="15">The sequence shown here is derived from an EMBL/GenBank/DDBJ whole genome shotgun (WGS) entry which is preliminary data.</text>
</comment>
<feature type="transmembrane region" description="Helical" evidence="13">
    <location>
        <begin position="883"/>
        <end position="905"/>
    </location>
</feature>
<dbReference type="SUPFAM" id="SSF51735">
    <property type="entry name" value="NAD(P)-binding Rossmann-fold domains"/>
    <property type="match status" value="2"/>
</dbReference>
<dbReference type="Pfam" id="PF02882">
    <property type="entry name" value="THF_DHG_CYH_C"/>
    <property type="match status" value="1"/>
</dbReference>
<dbReference type="InterPro" id="IPR003148">
    <property type="entry name" value="RCK_N"/>
</dbReference>
<evidence type="ECO:0000256" key="3">
    <source>
        <dbReference type="ARBA" id="ARBA00022449"/>
    </source>
</evidence>
<dbReference type="GO" id="GO:0009507">
    <property type="term" value="C:chloroplast"/>
    <property type="evidence" value="ECO:0007669"/>
    <property type="project" value="TreeGrafter"/>
</dbReference>
<feature type="transmembrane region" description="Helical" evidence="13">
    <location>
        <begin position="574"/>
        <end position="590"/>
    </location>
</feature>
<dbReference type="InterPro" id="IPR006153">
    <property type="entry name" value="Cation/H_exchanger_TM"/>
</dbReference>
<feature type="transmembrane region" description="Helical" evidence="13">
    <location>
        <begin position="943"/>
        <end position="962"/>
    </location>
</feature>
<feature type="transmembrane region" description="Helical" evidence="13">
    <location>
        <begin position="695"/>
        <end position="715"/>
    </location>
</feature>
<evidence type="ECO:0000259" key="14">
    <source>
        <dbReference type="PROSITE" id="PS51201"/>
    </source>
</evidence>
<dbReference type="InterPro" id="IPR020631">
    <property type="entry name" value="THF_DH/CycHdrlase_NAD-bd_dom"/>
</dbReference>
<feature type="compositionally biased region" description="Acidic residues" evidence="12">
    <location>
        <begin position="265"/>
        <end position="280"/>
    </location>
</feature>
<dbReference type="CDD" id="cd01080">
    <property type="entry name" value="NAD_bind_m-THF_DH_Cyclohyd"/>
    <property type="match status" value="1"/>
</dbReference>
<keyword evidence="3" id="KW-0050">Antiport</keyword>
<dbReference type="Pfam" id="PF00999">
    <property type="entry name" value="Na_H_Exchanger"/>
    <property type="match status" value="1"/>
</dbReference>
<evidence type="ECO:0000256" key="1">
    <source>
        <dbReference type="ARBA" id="ARBA00004141"/>
    </source>
</evidence>
<dbReference type="InterPro" id="IPR038770">
    <property type="entry name" value="Na+/solute_symporter_sf"/>
</dbReference>
<protein>
    <submittedName>
        <fullName evidence="15">K(+) efflux antiporter 2, chloroplastic</fullName>
    </submittedName>
</protein>
<dbReference type="FunFam" id="1.20.1530.20:FF:000007">
    <property type="entry name" value="K(+) efflux antiporter 2 chloroplastic"/>
    <property type="match status" value="1"/>
</dbReference>
<evidence type="ECO:0000256" key="4">
    <source>
        <dbReference type="ARBA" id="ARBA00022538"/>
    </source>
</evidence>